<name>A0A4R6KQS0_9ACTN</name>
<evidence type="ECO:0000256" key="1">
    <source>
        <dbReference type="ARBA" id="ARBA00022737"/>
    </source>
</evidence>
<reference evidence="3 4" key="1">
    <citation type="submission" date="2019-03" db="EMBL/GenBank/DDBJ databases">
        <title>Genomic Encyclopedia of Type Strains, Phase III (KMG-III): the genomes of soil and plant-associated and newly described type strains.</title>
        <authorList>
            <person name="Whitman W."/>
        </authorList>
    </citation>
    <scope>NUCLEOTIDE SEQUENCE [LARGE SCALE GENOMIC DNA]</scope>
    <source>
        <strain evidence="3 4">VKM Ac-2527</strain>
    </source>
</reference>
<sequence length="349" mass="35753">MVSVPAPATQMAREIAEQPAALAATFEHVLPLRHDITRLAAGRRHVIFVARGSSDNAGVYGRYLTEIHAGRQASLAAPSVATLYGANLDLSNSLVVAVSQSGATQEIVDTAEWAKRNGAAVVGITNDGNSPLASTADVALITQAGKELAVPATKTYTTQLAAITVAVDSLAPKPGTLDAAIARVPDAAAKMLEGSVEAAADLLAGAHDVLASGRGLTFGTTLEVALKLEETCLQPVRGLSYADLKHGPIAVVDADLVTILVAAADGPALPGMTELASIVREKGSKILGIGGDATFAARCDVNLPGPDLPETLSPLALVIPAQRAIEALARKLGLDPDAPRGLRKVTQTD</sequence>
<dbReference type="PANTHER" id="PTHR10937">
    <property type="entry name" value="GLUCOSAMINE--FRUCTOSE-6-PHOSPHATE AMINOTRANSFERASE, ISOMERIZING"/>
    <property type="match status" value="1"/>
</dbReference>
<feature type="domain" description="SIS" evidence="2">
    <location>
        <begin position="199"/>
        <end position="339"/>
    </location>
</feature>
<keyword evidence="3" id="KW-0032">Aminotransferase</keyword>
<organism evidence="3 4">
    <name type="scientific">Kribbella caucasensis</name>
    <dbReference type="NCBI Taxonomy" id="2512215"/>
    <lineage>
        <taxon>Bacteria</taxon>
        <taxon>Bacillati</taxon>
        <taxon>Actinomycetota</taxon>
        <taxon>Actinomycetes</taxon>
        <taxon>Propionibacteriales</taxon>
        <taxon>Kribbellaceae</taxon>
        <taxon>Kribbella</taxon>
    </lineage>
</organism>
<dbReference type="EMBL" id="SNWQ01000001">
    <property type="protein sequence ID" value="TDO54474.1"/>
    <property type="molecule type" value="Genomic_DNA"/>
</dbReference>
<dbReference type="PROSITE" id="PS51464">
    <property type="entry name" value="SIS"/>
    <property type="match status" value="2"/>
</dbReference>
<dbReference type="GO" id="GO:0097367">
    <property type="term" value="F:carbohydrate derivative binding"/>
    <property type="evidence" value="ECO:0007669"/>
    <property type="project" value="InterPro"/>
</dbReference>
<evidence type="ECO:0000313" key="4">
    <source>
        <dbReference type="Proteomes" id="UP000295388"/>
    </source>
</evidence>
<dbReference type="InterPro" id="IPR035490">
    <property type="entry name" value="GlmS/FrlB_SIS"/>
</dbReference>
<evidence type="ECO:0000259" key="2">
    <source>
        <dbReference type="PROSITE" id="PS51464"/>
    </source>
</evidence>
<accession>A0A4R6KQS0</accession>
<dbReference type="AlphaFoldDB" id="A0A4R6KQS0"/>
<protein>
    <submittedName>
        <fullName evidence="3">Glucosamine--fructose-6-phosphate aminotransferase (Isomerizing)</fullName>
    </submittedName>
</protein>
<proteinExistence type="predicted"/>
<dbReference type="Pfam" id="PF01380">
    <property type="entry name" value="SIS"/>
    <property type="match status" value="1"/>
</dbReference>
<evidence type="ECO:0000313" key="3">
    <source>
        <dbReference type="EMBL" id="TDO54474.1"/>
    </source>
</evidence>
<comment type="caution">
    <text evidence="3">The sequence shown here is derived from an EMBL/GenBank/DDBJ whole genome shotgun (WGS) entry which is preliminary data.</text>
</comment>
<dbReference type="GO" id="GO:0008483">
    <property type="term" value="F:transaminase activity"/>
    <property type="evidence" value="ECO:0007669"/>
    <property type="project" value="UniProtKB-KW"/>
</dbReference>
<gene>
    <name evidence="3" type="ORF">EV643_101263</name>
</gene>
<dbReference type="SUPFAM" id="SSF53697">
    <property type="entry name" value="SIS domain"/>
    <property type="match status" value="1"/>
</dbReference>
<keyword evidence="3" id="KW-0808">Transferase</keyword>
<dbReference type="CDD" id="cd05008">
    <property type="entry name" value="SIS_GlmS_GlmD_1"/>
    <property type="match status" value="1"/>
</dbReference>
<keyword evidence="4" id="KW-1185">Reference proteome</keyword>
<dbReference type="GO" id="GO:1901135">
    <property type="term" value="P:carbohydrate derivative metabolic process"/>
    <property type="evidence" value="ECO:0007669"/>
    <property type="project" value="InterPro"/>
</dbReference>
<dbReference type="Gene3D" id="3.40.50.10490">
    <property type="entry name" value="Glucose-6-phosphate isomerase like protein, domain 1"/>
    <property type="match status" value="2"/>
</dbReference>
<dbReference type="InterPro" id="IPR035466">
    <property type="entry name" value="GlmS/AgaS_SIS"/>
</dbReference>
<feature type="domain" description="SIS" evidence="2">
    <location>
        <begin position="35"/>
        <end position="176"/>
    </location>
</feature>
<dbReference type="Proteomes" id="UP000295388">
    <property type="component" value="Unassembled WGS sequence"/>
</dbReference>
<dbReference type="InterPro" id="IPR001347">
    <property type="entry name" value="SIS_dom"/>
</dbReference>
<dbReference type="PANTHER" id="PTHR10937:SF8">
    <property type="entry name" value="AMINOTRANSFERASE-RELATED"/>
    <property type="match status" value="1"/>
</dbReference>
<dbReference type="InterPro" id="IPR046348">
    <property type="entry name" value="SIS_dom_sf"/>
</dbReference>
<keyword evidence="1" id="KW-0677">Repeat</keyword>
<dbReference type="CDD" id="cd05009">
    <property type="entry name" value="SIS_GlmS_GlmD_2"/>
    <property type="match status" value="1"/>
</dbReference>